<evidence type="ECO:0000256" key="5">
    <source>
        <dbReference type="ARBA" id="ARBA00023134"/>
    </source>
</evidence>
<dbReference type="InterPro" id="IPR030394">
    <property type="entry name" value="G_HFLX_dom"/>
</dbReference>
<feature type="binding site" evidence="7">
    <location>
        <begin position="199"/>
        <end position="206"/>
    </location>
    <ligand>
        <name>GTP</name>
        <dbReference type="ChEBI" id="CHEBI:37565"/>
    </ligand>
</feature>
<dbReference type="FunFam" id="3.40.50.11060:FF:000001">
    <property type="entry name" value="GTPase HflX"/>
    <property type="match status" value="1"/>
</dbReference>
<dbReference type="NCBIfam" id="TIGR03156">
    <property type="entry name" value="GTP_HflX"/>
    <property type="match status" value="1"/>
</dbReference>
<keyword evidence="3 6" id="KW-0547">Nucleotide-binding</keyword>
<evidence type="ECO:0000313" key="12">
    <source>
        <dbReference type="Proteomes" id="UP000886893"/>
    </source>
</evidence>
<keyword evidence="9" id="KW-0175">Coiled coil</keyword>
<dbReference type="InterPro" id="IPR027417">
    <property type="entry name" value="P-loop_NTPase"/>
</dbReference>
<name>A0A9D1G944_9FIRM</name>
<proteinExistence type="inferred from homology"/>
<dbReference type="Pfam" id="PF01926">
    <property type="entry name" value="MMR_HSR1"/>
    <property type="match status" value="1"/>
</dbReference>
<feature type="domain" description="Hflx-type G" evidence="10">
    <location>
        <begin position="193"/>
        <end position="371"/>
    </location>
</feature>
<dbReference type="EMBL" id="DVKI01000052">
    <property type="protein sequence ID" value="HIT17098.1"/>
    <property type="molecule type" value="Genomic_DNA"/>
</dbReference>
<gene>
    <name evidence="6 11" type="primary">hflX</name>
    <name evidence="11" type="ORF">IAD04_01795</name>
</gene>
<dbReference type="GO" id="GO:0043022">
    <property type="term" value="F:ribosome binding"/>
    <property type="evidence" value="ECO:0007669"/>
    <property type="project" value="TreeGrafter"/>
</dbReference>
<dbReference type="InterPro" id="IPR006073">
    <property type="entry name" value="GTP-bd"/>
</dbReference>
<keyword evidence="5 6" id="KW-0342">GTP-binding</keyword>
<dbReference type="SUPFAM" id="SSF52540">
    <property type="entry name" value="P-loop containing nucleoside triphosphate hydrolases"/>
    <property type="match status" value="1"/>
</dbReference>
<comment type="caution">
    <text evidence="11">The sequence shown here is derived from an EMBL/GenBank/DDBJ whole genome shotgun (WGS) entry which is preliminary data.</text>
</comment>
<evidence type="ECO:0000256" key="1">
    <source>
        <dbReference type="ARBA" id="ARBA00022490"/>
    </source>
</evidence>
<evidence type="ECO:0000256" key="7">
    <source>
        <dbReference type="PIRSR" id="PIRSR006809-1"/>
    </source>
</evidence>
<feature type="binding site" evidence="7">
    <location>
        <begin position="231"/>
        <end position="235"/>
    </location>
    <ligand>
        <name>GTP</name>
        <dbReference type="ChEBI" id="CHEBI:37565"/>
    </ligand>
</feature>
<dbReference type="GO" id="GO:0005525">
    <property type="term" value="F:GTP binding"/>
    <property type="evidence" value="ECO:0007669"/>
    <property type="project" value="UniProtKB-UniRule"/>
</dbReference>
<feature type="binding site" evidence="7">
    <location>
        <begin position="253"/>
        <end position="256"/>
    </location>
    <ligand>
        <name>GTP</name>
        <dbReference type="ChEBI" id="CHEBI:37565"/>
    </ligand>
</feature>
<evidence type="ECO:0000256" key="8">
    <source>
        <dbReference type="PIRSR" id="PIRSR006809-2"/>
    </source>
</evidence>
<evidence type="ECO:0000256" key="2">
    <source>
        <dbReference type="ARBA" id="ARBA00022723"/>
    </source>
</evidence>
<dbReference type="HAMAP" id="MF_00900">
    <property type="entry name" value="GTPase_HflX"/>
    <property type="match status" value="1"/>
</dbReference>
<comment type="subcellular location">
    <subcellularLocation>
        <location evidence="6">Cytoplasm</location>
    </subcellularLocation>
    <text evidence="6">May associate with membranes.</text>
</comment>
<feature type="coiled-coil region" evidence="9">
    <location>
        <begin position="152"/>
        <end position="186"/>
    </location>
</feature>
<dbReference type="Pfam" id="PF13167">
    <property type="entry name" value="GTP-bdg_N"/>
    <property type="match status" value="1"/>
</dbReference>
<evidence type="ECO:0000259" key="10">
    <source>
        <dbReference type="PROSITE" id="PS51705"/>
    </source>
</evidence>
<comment type="similarity">
    <text evidence="6">Belongs to the TRAFAC class OBG-HflX-like GTPase superfamily. HflX GTPase family.</text>
</comment>
<protein>
    <recommendedName>
        <fullName evidence="6">GTPase HflX</fullName>
    </recommendedName>
    <alternativeName>
        <fullName evidence="6">GTP-binding protein HflX</fullName>
    </alternativeName>
</protein>
<dbReference type="GO" id="GO:0003924">
    <property type="term" value="F:GTPase activity"/>
    <property type="evidence" value="ECO:0007669"/>
    <property type="project" value="UniProtKB-UniRule"/>
</dbReference>
<reference evidence="11" key="2">
    <citation type="journal article" date="2021" name="PeerJ">
        <title>Extensive microbial diversity within the chicken gut microbiome revealed by metagenomics and culture.</title>
        <authorList>
            <person name="Gilroy R."/>
            <person name="Ravi A."/>
            <person name="Getino M."/>
            <person name="Pursley I."/>
            <person name="Horton D.L."/>
            <person name="Alikhan N.F."/>
            <person name="Baker D."/>
            <person name="Gharbi K."/>
            <person name="Hall N."/>
            <person name="Watson M."/>
            <person name="Adriaenssens E.M."/>
            <person name="Foster-Nyarko E."/>
            <person name="Jarju S."/>
            <person name="Secka A."/>
            <person name="Antonio M."/>
            <person name="Oren A."/>
            <person name="Chaudhuri R.R."/>
            <person name="La Ragione R."/>
            <person name="Hildebrand F."/>
            <person name="Pallen M.J."/>
        </authorList>
    </citation>
    <scope>NUCLEOTIDE SEQUENCE</scope>
    <source>
        <strain evidence="11">14508</strain>
    </source>
</reference>
<dbReference type="PIRSF" id="PIRSF006809">
    <property type="entry name" value="GTP-binding_hflX_prd"/>
    <property type="match status" value="1"/>
</dbReference>
<dbReference type="GO" id="GO:0005737">
    <property type="term" value="C:cytoplasm"/>
    <property type="evidence" value="ECO:0007669"/>
    <property type="project" value="UniProtKB-SubCell"/>
</dbReference>
<comment type="cofactor">
    <cofactor evidence="8">
        <name>Mg(2+)</name>
        <dbReference type="ChEBI" id="CHEBI:18420"/>
    </cofactor>
</comment>
<keyword evidence="1 6" id="KW-0963">Cytoplasm</keyword>
<evidence type="ECO:0000256" key="4">
    <source>
        <dbReference type="ARBA" id="ARBA00022842"/>
    </source>
</evidence>
<dbReference type="Gene3D" id="3.40.50.11060">
    <property type="entry name" value="GTPase HflX, N-terminal domain"/>
    <property type="match status" value="1"/>
</dbReference>
<dbReference type="Proteomes" id="UP000886893">
    <property type="component" value="Unassembled WGS sequence"/>
</dbReference>
<dbReference type="PROSITE" id="PS51705">
    <property type="entry name" value="G_HFLX"/>
    <property type="match status" value="1"/>
</dbReference>
<feature type="binding site" evidence="8">
    <location>
        <position position="206"/>
    </location>
    <ligand>
        <name>Mg(2+)</name>
        <dbReference type="ChEBI" id="CHEBI:18420"/>
    </ligand>
</feature>
<dbReference type="PANTHER" id="PTHR10229:SF4">
    <property type="entry name" value="GTPASE HFLX"/>
    <property type="match status" value="1"/>
</dbReference>
<comment type="function">
    <text evidence="6">GTPase that associates with the 50S ribosomal subunit and may have a role during protein synthesis or ribosome biogenesis.</text>
</comment>
<evidence type="ECO:0000313" key="11">
    <source>
        <dbReference type="EMBL" id="HIT17098.1"/>
    </source>
</evidence>
<comment type="subunit">
    <text evidence="6">Monomer. Associates with the 50S ribosomal subunit.</text>
</comment>
<feature type="binding site" evidence="7">
    <location>
        <begin position="340"/>
        <end position="342"/>
    </location>
    <ligand>
        <name>GTP</name>
        <dbReference type="ChEBI" id="CHEBI:37565"/>
    </ligand>
</feature>
<keyword evidence="4 8" id="KW-0460">Magnesium</keyword>
<dbReference type="InterPro" id="IPR016496">
    <property type="entry name" value="GTPase_HflX"/>
</dbReference>
<evidence type="ECO:0000256" key="3">
    <source>
        <dbReference type="ARBA" id="ARBA00022741"/>
    </source>
</evidence>
<accession>A0A9D1G944</accession>
<dbReference type="CDD" id="cd01878">
    <property type="entry name" value="HflX"/>
    <property type="match status" value="1"/>
</dbReference>
<dbReference type="PANTHER" id="PTHR10229">
    <property type="entry name" value="GTP-BINDING PROTEIN HFLX"/>
    <property type="match status" value="1"/>
</dbReference>
<dbReference type="InterPro" id="IPR032305">
    <property type="entry name" value="GTP-bd_M"/>
</dbReference>
<evidence type="ECO:0000256" key="9">
    <source>
        <dbReference type="SAM" id="Coils"/>
    </source>
</evidence>
<dbReference type="InterPro" id="IPR042108">
    <property type="entry name" value="GTPase_HflX_N_sf"/>
</dbReference>
<dbReference type="Gene3D" id="3.40.50.300">
    <property type="entry name" value="P-loop containing nucleotide triphosphate hydrolases"/>
    <property type="match status" value="1"/>
</dbReference>
<organism evidence="11 12">
    <name type="scientific">Candidatus Caccosoma faecigallinarum</name>
    <dbReference type="NCBI Taxonomy" id="2840720"/>
    <lineage>
        <taxon>Bacteria</taxon>
        <taxon>Bacillati</taxon>
        <taxon>Bacillota</taxon>
        <taxon>Bacillota incertae sedis</taxon>
        <taxon>Candidatus Caccosoma</taxon>
    </lineage>
</organism>
<sequence length="420" mass="48646">MQMKVILVGIDIQEEDFEESFIELKGLASACNYQVVGTLTQKLKSINKKFYMGSGKLPILKSMIEEHHSDGIVFNNDLTPLQQKNLEDELQCEILDRTQVILNIFAKRAKTKEAKLQVEVARLSYLLPRLVTQDAHFEQQVGGNKNTRGSGEKQLELNKRLIKNRIAQLNKDLAELEKNRQTQRQKRQKNDIPLVAIVGYTNAGKSTLMNAFLERYQKNEKKYVVEKDMLFATLDTSIRHIKLEDNKEFLLCDTVGFISKLPVGLVKAFRSTLEEVLHADLILHVLDISNPMFLRQMMVTNQTLLDIGVSPNTPMIYVYNKAERLGFETLETKENHVFISAKNRINMNVLVSHMKKELFKDYLRCKMFFTYKEGSILSYLSEHANIFKKEYSETGVLIDLECSLKDYRKYIDHVWLDHKN</sequence>
<keyword evidence="2 8" id="KW-0479">Metal-binding</keyword>
<dbReference type="PRINTS" id="PR00326">
    <property type="entry name" value="GTP1OBG"/>
</dbReference>
<reference evidence="11" key="1">
    <citation type="submission" date="2020-10" db="EMBL/GenBank/DDBJ databases">
        <authorList>
            <person name="Gilroy R."/>
        </authorList>
    </citation>
    <scope>NUCLEOTIDE SEQUENCE</scope>
    <source>
        <strain evidence="11">14508</strain>
    </source>
</reference>
<evidence type="ECO:0000256" key="6">
    <source>
        <dbReference type="HAMAP-Rule" id="MF_00900"/>
    </source>
</evidence>
<dbReference type="GO" id="GO:0046872">
    <property type="term" value="F:metal ion binding"/>
    <property type="evidence" value="ECO:0007669"/>
    <property type="project" value="UniProtKB-KW"/>
</dbReference>
<dbReference type="Gene3D" id="6.10.250.2860">
    <property type="match status" value="1"/>
</dbReference>
<dbReference type="InterPro" id="IPR025121">
    <property type="entry name" value="GTPase_HflX_N"/>
</dbReference>
<dbReference type="Pfam" id="PF16360">
    <property type="entry name" value="GTP-bdg_M"/>
    <property type="match status" value="1"/>
</dbReference>
<feature type="binding site" evidence="8">
    <location>
        <position position="233"/>
    </location>
    <ligand>
        <name>Mg(2+)</name>
        <dbReference type="ChEBI" id="CHEBI:18420"/>
    </ligand>
</feature>
<dbReference type="AlphaFoldDB" id="A0A9D1G944"/>